<evidence type="ECO:0000256" key="4">
    <source>
        <dbReference type="ARBA" id="ARBA00023235"/>
    </source>
</evidence>
<dbReference type="PROSITE" id="PS50059">
    <property type="entry name" value="FKBP_PPIASE"/>
    <property type="match status" value="1"/>
</dbReference>
<comment type="similarity">
    <text evidence="2 6">Belongs to the FKBP-type PPIase family.</text>
</comment>
<sequence length="147" mass="15274">MLLSRRALAAFVLVAAMIAGQTLSGTARAANEVTTPSGLRYVDVKTGSGATARAGQTAVVHYTGWLYEGGKKGAKFDSSRDRGQPFAFPLGAGRVIRGWDEGVAGMKVGGQRTLIIPPELGYGARGAGGVIPPNATLIFDVELIDLK</sequence>
<keyword evidence="3 5" id="KW-0697">Rotamase</keyword>
<evidence type="ECO:0000256" key="6">
    <source>
        <dbReference type="RuleBase" id="RU003915"/>
    </source>
</evidence>
<dbReference type="SUPFAM" id="SSF54534">
    <property type="entry name" value="FKBP-like"/>
    <property type="match status" value="1"/>
</dbReference>
<feature type="signal peptide" evidence="7">
    <location>
        <begin position="1"/>
        <end position="29"/>
    </location>
</feature>
<reference evidence="10" key="1">
    <citation type="journal article" date="2019" name="Int. J. Syst. Evol. Microbiol.">
        <title>The Global Catalogue of Microorganisms (GCM) 10K type strain sequencing project: providing services to taxonomists for standard genome sequencing and annotation.</title>
        <authorList>
            <consortium name="The Broad Institute Genomics Platform"/>
            <consortium name="The Broad Institute Genome Sequencing Center for Infectious Disease"/>
            <person name="Wu L."/>
            <person name="Ma J."/>
        </authorList>
    </citation>
    <scope>NUCLEOTIDE SEQUENCE [LARGE SCALE GENOMIC DNA]</scope>
    <source>
        <strain evidence="10">KCTC 42182</strain>
    </source>
</reference>
<feature type="domain" description="PPIase FKBP-type" evidence="8">
    <location>
        <begin position="55"/>
        <end position="147"/>
    </location>
</feature>
<dbReference type="EMBL" id="JBHRYJ010000002">
    <property type="protein sequence ID" value="MFC3676267.1"/>
    <property type="molecule type" value="Genomic_DNA"/>
</dbReference>
<dbReference type="PANTHER" id="PTHR43811:SF19">
    <property type="entry name" value="39 KDA FK506-BINDING NUCLEAR PROTEIN"/>
    <property type="match status" value="1"/>
</dbReference>
<comment type="catalytic activity">
    <reaction evidence="1 5 6">
        <text>[protein]-peptidylproline (omega=180) = [protein]-peptidylproline (omega=0)</text>
        <dbReference type="Rhea" id="RHEA:16237"/>
        <dbReference type="Rhea" id="RHEA-COMP:10747"/>
        <dbReference type="Rhea" id="RHEA-COMP:10748"/>
        <dbReference type="ChEBI" id="CHEBI:83833"/>
        <dbReference type="ChEBI" id="CHEBI:83834"/>
        <dbReference type="EC" id="5.2.1.8"/>
    </reaction>
</comment>
<evidence type="ECO:0000256" key="1">
    <source>
        <dbReference type="ARBA" id="ARBA00000971"/>
    </source>
</evidence>
<evidence type="ECO:0000256" key="2">
    <source>
        <dbReference type="ARBA" id="ARBA00006577"/>
    </source>
</evidence>
<protein>
    <recommendedName>
        <fullName evidence="6">Peptidyl-prolyl cis-trans isomerase</fullName>
        <ecNumber evidence="6">5.2.1.8</ecNumber>
    </recommendedName>
</protein>
<evidence type="ECO:0000259" key="8">
    <source>
        <dbReference type="PROSITE" id="PS50059"/>
    </source>
</evidence>
<evidence type="ECO:0000313" key="10">
    <source>
        <dbReference type="Proteomes" id="UP001595711"/>
    </source>
</evidence>
<evidence type="ECO:0000256" key="5">
    <source>
        <dbReference type="PROSITE-ProRule" id="PRU00277"/>
    </source>
</evidence>
<dbReference type="EC" id="5.2.1.8" evidence="6"/>
<dbReference type="Proteomes" id="UP001595711">
    <property type="component" value="Unassembled WGS sequence"/>
</dbReference>
<name>A0ABV7VH37_9PROT</name>
<organism evidence="9 10">
    <name type="scientific">Ferrovibrio xuzhouensis</name>
    <dbReference type="NCBI Taxonomy" id="1576914"/>
    <lineage>
        <taxon>Bacteria</taxon>
        <taxon>Pseudomonadati</taxon>
        <taxon>Pseudomonadota</taxon>
        <taxon>Alphaproteobacteria</taxon>
        <taxon>Rhodospirillales</taxon>
        <taxon>Rhodospirillaceae</taxon>
        <taxon>Ferrovibrio</taxon>
    </lineage>
</organism>
<keyword evidence="10" id="KW-1185">Reference proteome</keyword>
<dbReference type="RefSeq" id="WP_379726560.1">
    <property type="nucleotide sequence ID" value="NZ_JBHRYJ010000002.1"/>
</dbReference>
<dbReference type="InterPro" id="IPR046357">
    <property type="entry name" value="PPIase_dom_sf"/>
</dbReference>
<comment type="caution">
    <text evidence="9">The sequence shown here is derived from an EMBL/GenBank/DDBJ whole genome shotgun (WGS) entry which is preliminary data.</text>
</comment>
<dbReference type="Pfam" id="PF00254">
    <property type="entry name" value="FKBP_C"/>
    <property type="match status" value="1"/>
</dbReference>
<evidence type="ECO:0000313" key="9">
    <source>
        <dbReference type="EMBL" id="MFC3676267.1"/>
    </source>
</evidence>
<dbReference type="Gene3D" id="3.10.50.40">
    <property type="match status" value="1"/>
</dbReference>
<gene>
    <name evidence="9" type="ORF">ACFOOQ_11980</name>
</gene>
<feature type="chain" id="PRO_5046084558" description="Peptidyl-prolyl cis-trans isomerase" evidence="7">
    <location>
        <begin position="30"/>
        <end position="147"/>
    </location>
</feature>
<accession>A0ABV7VH37</accession>
<keyword evidence="7" id="KW-0732">Signal</keyword>
<dbReference type="PANTHER" id="PTHR43811">
    <property type="entry name" value="FKBP-TYPE PEPTIDYL-PROLYL CIS-TRANS ISOMERASE FKPA"/>
    <property type="match status" value="1"/>
</dbReference>
<evidence type="ECO:0000256" key="7">
    <source>
        <dbReference type="SAM" id="SignalP"/>
    </source>
</evidence>
<dbReference type="InterPro" id="IPR001179">
    <property type="entry name" value="PPIase_FKBP_dom"/>
</dbReference>
<evidence type="ECO:0000256" key="3">
    <source>
        <dbReference type="ARBA" id="ARBA00023110"/>
    </source>
</evidence>
<dbReference type="GO" id="GO:0003755">
    <property type="term" value="F:peptidyl-prolyl cis-trans isomerase activity"/>
    <property type="evidence" value="ECO:0007669"/>
    <property type="project" value="UniProtKB-EC"/>
</dbReference>
<proteinExistence type="inferred from homology"/>
<keyword evidence="4 5" id="KW-0413">Isomerase</keyword>